<gene>
    <name evidence="2" type="ORF">UFOVP204_90</name>
</gene>
<sequence length="207" mass="21980">MNTEKFLQEVKDAFIKAIGTSSSINEERDERSVENYVRTGGNTMENTTEPDPQGDIAITKSFPTPNSGDLVNQTTRPEGDVSVSDAPNNPGIVPDQETMPSSATSAIAPSRQGEMQNATEENITKAANCKECGQALPVAKADEPQNADEITKSASCADCGKSMDLCDCMGKAVDEKETAAEAAKETPADEKAEMKKSLWGGAFAPIK</sequence>
<reference evidence="2" key="1">
    <citation type="submission" date="2020-05" db="EMBL/GenBank/DDBJ databases">
        <authorList>
            <person name="Chiriac C."/>
            <person name="Salcher M."/>
            <person name="Ghai R."/>
            <person name="Kavagutti S V."/>
        </authorList>
    </citation>
    <scope>NUCLEOTIDE SEQUENCE</scope>
</reference>
<dbReference type="EMBL" id="LR798257">
    <property type="protein sequence ID" value="CAB5218208.1"/>
    <property type="molecule type" value="Genomic_DNA"/>
</dbReference>
<protein>
    <submittedName>
        <fullName evidence="2">Uncharacterized protein</fullName>
    </submittedName>
</protein>
<evidence type="ECO:0000313" key="2">
    <source>
        <dbReference type="EMBL" id="CAB5218208.1"/>
    </source>
</evidence>
<organism evidence="2">
    <name type="scientific">uncultured Caudovirales phage</name>
    <dbReference type="NCBI Taxonomy" id="2100421"/>
    <lineage>
        <taxon>Viruses</taxon>
        <taxon>Duplodnaviria</taxon>
        <taxon>Heunggongvirae</taxon>
        <taxon>Uroviricota</taxon>
        <taxon>Caudoviricetes</taxon>
        <taxon>Peduoviridae</taxon>
        <taxon>Maltschvirus</taxon>
        <taxon>Maltschvirus maltsch</taxon>
    </lineage>
</organism>
<name>A0A6J7WN21_9CAUD</name>
<feature type="region of interest" description="Disordered" evidence="1">
    <location>
        <begin position="25"/>
        <end position="120"/>
    </location>
</feature>
<evidence type="ECO:0000256" key="1">
    <source>
        <dbReference type="SAM" id="MobiDB-lite"/>
    </source>
</evidence>
<proteinExistence type="predicted"/>
<feature type="compositionally biased region" description="Polar residues" evidence="1">
    <location>
        <begin position="61"/>
        <end position="76"/>
    </location>
</feature>
<feature type="compositionally biased region" description="Polar residues" evidence="1">
    <location>
        <begin position="98"/>
        <end position="120"/>
    </location>
</feature>
<accession>A0A6J7WN21</accession>
<feature type="compositionally biased region" description="Polar residues" evidence="1">
    <location>
        <begin position="40"/>
        <end position="50"/>
    </location>
</feature>